<comment type="subunit">
    <text evidence="9">The complex comprises the extracytoplasmic solute receptor protein and the two transmembrane proteins.</text>
</comment>
<keyword evidence="12" id="KW-1185">Reference proteome</keyword>
<dbReference type="AlphaFoldDB" id="A0A432V355"/>
<reference evidence="11 12" key="1">
    <citation type="submission" date="2018-11" db="EMBL/GenBank/DDBJ databases">
        <title>Pseudaminobacter arsenicus sp. nov., an arsenic-resistant bacterium isolated from arsenic-rich aquifers.</title>
        <authorList>
            <person name="Mu Y."/>
        </authorList>
    </citation>
    <scope>NUCLEOTIDE SEQUENCE [LARGE SCALE GENOMIC DNA]</scope>
    <source>
        <strain evidence="11 12">CB3</strain>
    </source>
</reference>
<keyword evidence="3" id="KW-1003">Cell membrane</keyword>
<comment type="subcellular location">
    <subcellularLocation>
        <location evidence="1 9">Cell inner membrane</location>
        <topology evidence="1 9">Multi-pass membrane protein</topology>
    </subcellularLocation>
</comment>
<evidence type="ECO:0000256" key="8">
    <source>
        <dbReference type="ARBA" id="ARBA00038436"/>
    </source>
</evidence>
<dbReference type="EMBL" id="RKST01000017">
    <property type="protein sequence ID" value="RUM96611.1"/>
    <property type="molecule type" value="Genomic_DNA"/>
</dbReference>
<evidence type="ECO:0000256" key="2">
    <source>
        <dbReference type="ARBA" id="ARBA00022448"/>
    </source>
</evidence>
<keyword evidence="4 9" id="KW-0997">Cell inner membrane</keyword>
<dbReference type="InterPro" id="IPR055348">
    <property type="entry name" value="DctQ"/>
</dbReference>
<dbReference type="GO" id="GO:0022857">
    <property type="term" value="F:transmembrane transporter activity"/>
    <property type="evidence" value="ECO:0007669"/>
    <property type="project" value="UniProtKB-UniRule"/>
</dbReference>
<feature type="transmembrane region" description="Helical" evidence="9">
    <location>
        <begin position="44"/>
        <end position="68"/>
    </location>
</feature>
<evidence type="ECO:0000256" key="1">
    <source>
        <dbReference type="ARBA" id="ARBA00004429"/>
    </source>
</evidence>
<evidence type="ECO:0000256" key="3">
    <source>
        <dbReference type="ARBA" id="ARBA00022475"/>
    </source>
</evidence>
<gene>
    <name evidence="11" type="ORF">EET67_16615</name>
</gene>
<keyword evidence="2 9" id="KW-0813">Transport</keyword>
<evidence type="ECO:0000313" key="11">
    <source>
        <dbReference type="EMBL" id="RUM96611.1"/>
    </source>
</evidence>
<organism evidence="11 12">
    <name type="scientific">Borborobacter arsenicus</name>
    <dbReference type="NCBI Taxonomy" id="1851146"/>
    <lineage>
        <taxon>Bacteria</taxon>
        <taxon>Pseudomonadati</taxon>
        <taxon>Pseudomonadota</taxon>
        <taxon>Alphaproteobacteria</taxon>
        <taxon>Hyphomicrobiales</taxon>
        <taxon>Phyllobacteriaceae</taxon>
        <taxon>Borborobacter</taxon>
    </lineage>
</organism>
<feature type="domain" description="Tripartite ATP-independent periplasmic transporters DctQ component" evidence="10">
    <location>
        <begin position="27"/>
        <end position="158"/>
    </location>
</feature>
<comment type="function">
    <text evidence="9">Part of the tripartite ATP-independent periplasmic (TRAP) transport system.</text>
</comment>
<evidence type="ECO:0000256" key="7">
    <source>
        <dbReference type="ARBA" id="ARBA00023136"/>
    </source>
</evidence>
<evidence type="ECO:0000256" key="4">
    <source>
        <dbReference type="ARBA" id="ARBA00022519"/>
    </source>
</evidence>
<keyword evidence="5 9" id="KW-0812">Transmembrane</keyword>
<evidence type="ECO:0000259" key="10">
    <source>
        <dbReference type="Pfam" id="PF04290"/>
    </source>
</evidence>
<dbReference type="Proteomes" id="UP000281647">
    <property type="component" value="Unassembled WGS sequence"/>
</dbReference>
<name>A0A432V355_9HYPH</name>
<evidence type="ECO:0000256" key="6">
    <source>
        <dbReference type="ARBA" id="ARBA00022989"/>
    </source>
</evidence>
<dbReference type="OrthoDB" id="7866592at2"/>
<dbReference type="GO" id="GO:0015740">
    <property type="term" value="P:C4-dicarboxylate transport"/>
    <property type="evidence" value="ECO:0007669"/>
    <property type="project" value="TreeGrafter"/>
</dbReference>
<feature type="transmembrane region" description="Helical" evidence="9">
    <location>
        <begin position="129"/>
        <end position="151"/>
    </location>
</feature>
<feature type="transmembrane region" description="Helical" evidence="9">
    <location>
        <begin position="89"/>
        <end position="109"/>
    </location>
</feature>
<dbReference type="InterPro" id="IPR007387">
    <property type="entry name" value="TRAP_DctQ"/>
</dbReference>
<dbReference type="PANTHER" id="PTHR35011:SF10">
    <property type="entry name" value="TRAP TRANSPORTER SMALL PERMEASE PROTEIN"/>
    <property type="match status" value="1"/>
</dbReference>
<accession>A0A432V355</accession>
<keyword evidence="7 9" id="KW-0472">Membrane</keyword>
<sequence>MHRLSSYLNRLLHLGTVLGALALMAISLLVGIDVTLRWITGRSITGVFEVSSVLLVMATFLPLGMVLFRHEQLRVDIIFDWVRGRTVAGLALVDVATGLLVFGLLLWITTGEFQKAYEGRFLLRGMIEIPTWIPLGMIWAGTALVLVTLLFQGVEALRRLAGRGETPRQDHRDSTAEH</sequence>
<dbReference type="GO" id="GO:0005886">
    <property type="term" value="C:plasma membrane"/>
    <property type="evidence" value="ECO:0007669"/>
    <property type="project" value="UniProtKB-SubCell"/>
</dbReference>
<comment type="caution">
    <text evidence="11">The sequence shown here is derived from an EMBL/GenBank/DDBJ whole genome shotgun (WGS) entry which is preliminary data.</text>
</comment>
<dbReference type="Pfam" id="PF04290">
    <property type="entry name" value="DctQ"/>
    <property type="match status" value="1"/>
</dbReference>
<dbReference type="RefSeq" id="WP_128627665.1">
    <property type="nucleotide sequence ID" value="NZ_RKST01000017.1"/>
</dbReference>
<protein>
    <recommendedName>
        <fullName evidence="9">TRAP transporter small permease protein</fullName>
    </recommendedName>
</protein>
<proteinExistence type="inferred from homology"/>
<feature type="transmembrane region" description="Helical" evidence="9">
    <location>
        <begin position="12"/>
        <end position="32"/>
    </location>
</feature>
<keyword evidence="6 9" id="KW-1133">Transmembrane helix</keyword>
<dbReference type="PANTHER" id="PTHR35011">
    <property type="entry name" value="2,3-DIKETO-L-GULONATE TRAP TRANSPORTER SMALL PERMEASE PROTEIN YIAM"/>
    <property type="match status" value="1"/>
</dbReference>
<evidence type="ECO:0000256" key="5">
    <source>
        <dbReference type="ARBA" id="ARBA00022692"/>
    </source>
</evidence>
<evidence type="ECO:0000313" key="12">
    <source>
        <dbReference type="Proteomes" id="UP000281647"/>
    </source>
</evidence>
<comment type="similarity">
    <text evidence="8 9">Belongs to the TRAP transporter small permease family.</text>
</comment>
<evidence type="ECO:0000256" key="9">
    <source>
        <dbReference type="RuleBase" id="RU369079"/>
    </source>
</evidence>